<dbReference type="NCBIfam" id="TIGR00133">
    <property type="entry name" value="gatB"/>
    <property type="match status" value="1"/>
</dbReference>
<evidence type="ECO:0000256" key="8">
    <source>
        <dbReference type="ARBA" id="ARBA00047380"/>
    </source>
</evidence>
<dbReference type="Gene3D" id="1.10.150.380">
    <property type="entry name" value="GatB domain, N-terminal subdomain"/>
    <property type="match status" value="1"/>
</dbReference>
<evidence type="ECO:0000256" key="10">
    <source>
        <dbReference type="HAMAP-Rule" id="MF_03147"/>
    </source>
</evidence>
<dbReference type="InterPro" id="IPR006075">
    <property type="entry name" value="Asn/Gln-tRNA_Trfase_suB/E_cat"/>
</dbReference>
<evidence type="ECO:0000256" key="3">
    <source>
        <dbReference type="ARBA" id="ARBA00022598"/>
    </source>
</evidence>
<keyword evidence="10" id="KW-0496">Mitochondrion</keyword>
<dbReference type="NCBIfam" id="NF004012">
    <property type="entry name" value="PRK05477.1-2"/>
    <property type="match status" value="1"/>
</dbReference>
<comment type="function">
    <text evidence="10">Allows the formation of correctly charged Gln-tRNA(Gln) through the transamidation of misacylated Glu-tRNA(Gln) in the mitochondria. The reaction takes place in the presence of glutamine and ATP through an activated gamma-phospho-Glu-tRNA(Gln).</text>
</comment>
<reference evidence="12" key="1">
    <citation type="submission" date="2020-12" db="EMBL/GenBank/DDBJ databases">
        <title>Metabolic potential, ecology and presence of endohyphal bacteria is reflected in genomic diversity of Mucoromycotina.</title>
        <authorList>
            <person name="Muszewska A."/>
            <person name="Okrasinska A."/>
            <person name="Steczkiewicz K."/>
            <person name="Drgas O."/>
            <person name="Orlowska M."/>
            <person name="Perlinska-Lenart U."/>
            <person name="Aleksandrzak-Piekarczyk T."/>
            <person name="Szatraj K."/>
            <person name="Zielenkiewicz U."/>
            <person name="Pilsyk S."/>
            <person name="Malc E."/>
            <person name="Mieczkowski P."/>
            <person name="Kruszewska J.S."/>
            <person name="Biernat P."/>
            <person name="Pawlowska J."/>
        </authorList>
    </citation>
    <scope>NUCLEOTIDE SEQUENCE</scope>
    <source>
        <strain evidence="12">WA0000051536</strain>
    </source>
</reference>
<evidence type="ECO:0000256" key="1">
    <source>
        <dbReference type="ARBA" id="ARBA00005306"/>
    </source>
</evidence>
<dbReference type="SMART" id="SM00845">
    <property type="entry name" value="GatB_Yqey"/>
    <property type="match status" value="1"/>
</dbReference>
<keyword evidence="4 10" id="KW-0547">Nucleotide-binding</keyword>
<dbReference type="HAMAP" id="MF_00121">
    <property type="entry name" value="GatB"/>
    <property type="match status" value="1"/>
</dbReference>
<comment type="subcellular location">
    <subcellularLocation>
        <location evidence="10">Mitochondrion</location>
    </subcellularLocation>
</comment>
<dbReference type="Gene3D" id="1.10.10.410">
    <property type="match status" value="1"/>
</dbReference>
<evidence type="ECO:0000256" key="6">
    <source>
        <dbReference type="ARBA" id="ARBA00022917"/>
    </source>
</evidence>
<dbReference type="GO" id="GO:0005739">
    <property type="term" value="C:mitochondrion"/>
    <property type="evidence" value="ECO:0007669"/>
    <property type="project" value="UniProtKB-SubCell"/>
</dbReference>
<comment type="function">
    <text evidence="7">Allows the formation of correctly charged Asn-tRNA(Asn) or Gln-tRNA(Gln) through the transamidation of misacylated Asp-tRNA(Asn) or Glu-tRNA(Gln) in organisms which lack either or both of asparaginyl-tRNA or glutaminyl-tRNA synthetases. The reaction takes place in the presence of glutamine and ATP through an activated phospho-Asp-tRNA(Asn) or phospho-Glu-tRNA(Gln).</text>
</comment>
<comment type="subunit">
    <text evidence="10">Subunit of the heterotrimeric GatCAB amidotransferase (AdT) complex, composed of A, B and C subunits.</text>
</comment>
<comment type="catalytic activity">
    <reaction evidence="8">
        <text>L-aspartyl-tRNA(Asn) + L-glutamine + ATP + H2O = L-asparaginyl-tRNA(Asn) + L-glutamate + ADP + phosphate + 2 H(+)</text>
        <dbReference type="Rhea" id="RHEA:14513"/>
        <dbReference type="Rhea" id="RHEA-COMP:9674"/>
        <dbReference type="Rhea" id="RHEA-COMP:9677"/>
        <dbReference type="ChEBI" id="CHEBI:15377"/>
        <dbReference type="ChEBI" id="CHEBI:15378"/>
        <dbReference type="ChEBI" id="CHEBI:29985"/>
        <dbReference type="ChEBI" id="CHEBI:30616"/>
        <dbReference type="ChEBI" id="CHEBI:43474"/>
        <dbReference type="ChEBI" id="CHEBI:58359"/>
        <dbReference type="ChEBI" id="CHEBI:78515"/>
        <dbReference type="ChEBI" id="CHEBI:78516"/>
        <dbReference type="ChEBI" id="CHEBI:456216"/>
    </reaction>
</comment>
<keyword evidence="3 10" id="KW-0436">Ligase</keyword>
<dbReference type="Pfam" id="PF02637">
    <property type="entry name" value="GatB_Yqey"/>
    <property type="match status" value="2"/>
</dbReference>
<dbReference type="InterPro" id="IPR023168">
    <property type="entry name" value="GatB_Yqey_C_2"/>
</dbReference>
<organism evidence="12 13">
    <name type="scientific">Umbelopsis vinacea</name>
    <dbReference type="NCBI Taxonomy" id="44442"/>
    <lineage>
        <taxon>Eukaryota</taxon>
        <taxon>Fungi</taxon>
        <taxon>Fungi incertae sedis</taxon>
        <taxon>Mucoromycota</taxon>
        <taxon>Mucoromycotina</taxon>
        <taxon>Umbelopsidomycetes</taxon>
        <taxon>Umbelopsidales</taxon>
        <taxon>Umbelopsidaceae</taxon>
        <taxon>Umbelopsis</taxon>
    </lineage>
</organism>
<accession>A0A8H7Q138</accession>
<dbReference type="Proteomes" id="UP000612746">
    <property type="component" value="Unassembled WGS sequence"/>
</dbReference>
<dbReference type="InterPro" id="IPR018027">
    <property type="entry name" value="Asn/Gln_amidotransferase"/>
</dbReference>
<name>A0A8H7Q138_9FUNG</name>
<evidence type="ECO:0000256" key="9">
    <source>
        <dbReference type="ARBA" id="ARBA00047913"/>
    </source>
</evidence>
<evidence type="ECO:0000256" key="4">
    <source>
        <dbReference type="ARBA" id="ARBA00022741"/>
    </source>
</evidence>
<dbReference type="PANTHER" id="PTHR11659">
    <property type="entry name" value="GLUTAMYL-TRNA GLN AMIDOTRANSFERASE SUBUNIT B MITOCHONDRIAL AND PROKARYOTIC PET112-RELATED"/>
    <property type="match status" value="1"/>
</dbReference>
<comment type="catalytic activity">
    <reaction evidence="9 10">
        <text>L-glutamyl-tRNA(Gln) + L-glutamine + ATP + H2O = L-glutaminyl-tRNA(Gln) + L-glutamate + ADP + phosphate + H(+)</text>
        <dbReference type="Rhea" id="RHEA:17521"/>
        <dbReference type="Rhea" id="RHEA-COMP:9681"/>
        <dbReference type="Rhea" id="RHEA-COMP:9684"/>
        <dbReference type="ChEBI" id="CHEBI:15377"/>
        <dbReference type="ChEBI" id="CHEBI:15378"/>
        <dbReference type="ChEBI" id="CHEBI:29985"/>
        <dbReference type="ChEBI" id="CHEBI:30616"/>
        <dbReference type="ChEBI" id="CHEBI:43474"/>
        <dbReference type="ChEBI" id="CHEBI:58359"/>
        <dbReference type="ChEBI" id="CHEBI:78520"/>
        <dbReference type="ChEBI" id="CHEBI:78521"/>
        <dbReference type="ChEBI" id="CHEBI:456216"/>
    </reaction>
</comment>
<dbReference type="InterPro" id="IPR042114">
    <property type="entry name" value="GatB_C_1"/>
</dbReference>
<comment type="similarity">
    <text evidence="1 10">Belongs to the GatB/GatE family. GatB subfamily.</text>
</comment>
<keyword evidence="6 10" id="KW-0648">Protein biosynthesis</keyword>
<comment type="subunit">
    <text evidence="2">Heterotrimer of A, B and C subunits.</text>
</comment>
<sequence>MFRCTFQYAAKTSIARGVCMRRGLHNPANGWNTVIGLEIHAQIDSQTKLFSDSLTSFNAPVNSNISVVDAAFPGVQPTLNEKCVELAVRTAIALGSTINNRSTFDRKHYFYPDLPQGYQITQHHSMYQPVSQGGELELATHDGVPEPMQVRIEQIQLEQDTGKSIHDMRPDMTLLDLNRAGSALQAGQFVKKLQALLRCVGSSNANMEEGSLRCDVNVSVHKEGDPWGTRCELKNLNSVRFLSAAIEAEIQRQIKVLENGGIIEQETRGYDVEQGKTFRLRGKETARDYRYMPETDLPSLILTQEYIDALRNNMPELPDAKRERLMQQYNLSDHDAAVLLSESNAAEYFETVCQGRPPKLVVNWTTHELFGQLASKNIPFAANPVSTDQLGSVLDLIQSGSVTGMTAKNVLKVMIDEAGGRLASEIVEERRWKKLDDKLILKEMCLQLMDKNPDKVRTTSYDVFCSSDDSLSYPILQVASIRSGNTKLATWLIGQIMGKTRGLADPVTLNKMMEQALGVKLDDLNNVSHSKGKKSKKKGQ</sequence>
<gene>
    <name evidence="12" type="ORF">INT44_005756</name>
</gene>
<evidence type="ECO:0000259" key="11">
    <source>
        <dbReference type="SMART" id="SM00845"/>
    </source>
</evidence>
<keyword evidence="13" id="KW-1185">Reference proteome</keyword>
<evidence type="ECO:0000256" key="2">
    <source>
        <dbReference type="ARBA" id="ARBA00011123"/>
    </source>
</evidence>
<dbReference type="OrthoDB" id="1722066at2759"/>
<dbReference type="GO" id="GO:0032543">
    <property type="term" value="P:mitochondrial translation"/>
    <property type="evidence" value="ECO:0007669"/>
    <property type="project" value="UniProtKB-UniRule"/>
</dbReference>
<dbReference type="InterPro" id="IPR003789">
    <property type="entry name" value="Asn/Gln_tRNA_amidoTrase-B-like"/>
</dbReference>
<evidence type="ECO:0000313" key="12">
    <source>
        <dbReference type="EMBL" id="KAG2182776.1"/>
    </source>
</evidence>
<comment type="caution">
    <text evidence="12">The sequence shown here is derived from an EMBL/GenBank/DDBJ whole genome shotgun (WGS) entry which is preliminary data.</text>
</comment>
<protein>
    <recommendedName>
        <fullName evidence="10">Glutamyl-tRNA(Gln) amidotransferase subunit B, mitochondrial</fullName>
        <shortName evidence="10">Glu-AdT subunit B</shortName>
        <ecNumber evidence="10">6.3.5.-</ecNumber>
    </recommendedName>
</protein>
<dbReference type="EC" id="6.3.5.-" evidence="10"/>
<dbReference type="PANTHER" id="PTHR11659:SF0">
    <property type="entry name" value="GLUTAMYL-TRNA(GLN) AMIDOTRANSFERASE SUBUNIT B, MITOCHONDRIAL"/>
    <property type="match status" value="1"/>
</dbReference>
<evidence type="ECO:0000313" key="13">
    <source>
        <dbReference type="Proteomes" id="UP000612746"/>
    </source>
</evidence>
<dbReference type="GO" id="GO:0070681">
    <property type="term" value="P:glutaminyl-tRNAGln biosynthesis via transamidation"/>
    <property type="evidence" value="ECO:0007669"/>
    <property type="project" value="UniProtKB-UniRule"/>
</dbReference>
<dbReference type="InterPro" id="IPR017959">
    <property type="entry name" value="Asn/Gln-tRNA_amidoTrfase_suB/E"/>
</dbReference>
<dbReference type="GO" id="GO:0030956">
    <property type="term" value="C:glutamyl-tRNA(Gln) amidotransferase complex"/>
    <property type="evidence" value="ECO:0007669"/>
    <property type="project" value="UniProtKB-UniRule"/>
</dbReference>
<dbReference type="InterPro" id="IPR014746">
    <property type="entry name" value="Gln_synth/guanido_kin_cat_dom"/>
</dbReference>
<dbReference type="SUPFAM" id="SSF89095">
    <property type="entry name" value="GatB/YqeY motif"/>
    <property type="match status" value="1"/>
</dbReference>
<dbReference type="GO" id="GO:0005524">
    <property type="term" value="F:ATP binding"/>
    <property type="evidence" value="ECO:0007669"/>
    <property type="project" value="UniProtKB-KW"/>
</dbReference>
<dbReference type="SUPFAM" id="SSF55931">
    <property type="entry name" value="Glutamine synthetase/guanido kinase"/>
    <property type="match status" value="1"/>
</dbReference>
<dbReference type="NCBIfam" id="NF004014">
    <property type="entry name" value="PRK05477.1-4"/>
    <property type="match status" value="1"/>
</dbReference>
<evidence type="ECO:0000256" key="7">
    <source>
        <dbReference type="ARBA" id="ARBA00024799"/>
    </source>
</evidence>
<dbReference type="Pfam" id="PF02934">
    <property type="entry name" value="GatB_N"/>
    <property type="match status" value="1"/>
</dbReference>
<dbReference type="InterPro" id="IPR004413">
    <property type="entry name" value="GatB"/>
</dbReference>
<keyword evidence="5 10" id="KW-0067">ATP-binding</keyword>
<dbReference type="GO" id="GO:0050567">
    <property type="term" value="F:glutaminyl-tRNA synthase (glutamine-hydrolyzing) activity"/>
    <property type="evidence" value="ECO:0007669"/>
    <property type="project" value="UniProtKB-UniRule"/>
</dbReference>
<dbReference type="AlphaFoldDB" id="A0A8H7Q138"/>
<proteinExistence type="inferred from homology"/>
<feature type="domain" description="Asn/Gln amidotransferase" evidence="11">
    <location>
        <begin position="347"/>
        <end position="517"/>
    </location>
</feature>
<dbReference type="EMBL" id="JAEPRA010000007">
    <property type="protein sequence ID" value="KAG2182776.1"/>
    <property type="molecule type" value="Genomic_DNA"/>
</dbReference>
<evidence type="ECO:0000256" key="5">
    <source>
        <dbReference type="ARBA" id="ARBA00022840"/>
    </source>
</evidence>